<organism evidence="2 4">
    <name type="scientific">Leptospira bouyouniensis</name>
    <dbReference type="NCBI Taxonomy" id="2484911"/>
    <lineage>
        <taxon>Bacteria</taxon>
        <taxon>Pseudomonadati</taxon>
        <taxon>Spirochaetota</taxon>
        <taxon>Spirochaetia</taxon>
        <taxon>Leptospirales</taxon>
        <taxon>Leptospiraceae</taxon>
        <taxon>Leptospira</taxon>
    </lineage>
</organism>
<comment type="caution">
    <text evidence="2">The sequence shown here is derived from an EMBL/GenBank/DDBJ whole genome shotgun (WGS) entry which is preliminary data.</text>
</comment>
<gene>
    <name evidence="1" type="ORF">EHQ10_12075</name>
    <name evidence="2" type="ORF">EHQ43_13670</name>
</gene>
<dbReference type="AlphaFoldDB" id="A0A7I0HQV6"/>
<dbReference type="GO" id="GO:0016651">
    <property type="term" value="F:oxidoreductase activity, acting on NAD(P)H"/>
    <property type="evidence" value="ECO:0007669"/>
    <property type="project" value="InterPro"/>
</dbReference>
<evidence type="ECO:0000313" key="1">
    <source>
        <dbReference type="EMBL" id="TGK48768.1"/>
    </source>
</evidence>
<dbReference type="PANTHER" id="PTHR23357:SF1">
    <property type="entry name" value="RENALASE"/>
    <property type="match status" value="1"/>
</dbReference>
<dbReference type="SUPFAM" id="SSF51905">
    <property type="entry name" value="FAD/NAD(P)-binding domain"/>
    <property type="match status" value="1"/>
</dbReference>
<proteinExistence type="predicted"/>
<dbReference type="EMBL" id="RQFD01000015">
    <property type="protein sequence ID" value="TGK48768.1"/>
    <property type="molecule type" value="Genomic_DNA"/>
</dbReference>
<dbReference type="Gene3D" id="3.50.50.60">
    <property type="entry name" value="FAD/NAD(P)-binding domain"/>
    <property type="match status" value="1"/>
</dbReference>
<dbReference type="InterPro" id="IPR036188">
    <property type="entry name" value="FAD/NAD-bd_sf"/>
</dbReference>
<dbReference type="OrthoDB" id="317650at2"/>
<evidence type="ECO:0000313" key="2">
    <source>
        <dbReference type="EMBL" id="TGL04560.1"/>
    </source>
</evidence>
<dbReference type="GO" id="GO:0005576">
    <property type="term" value="C:extracellular region"/>
    <property type="evidence" value="ECO:0007669"/>
    <property type="project" value="TreeGrafter"/>
</dbReference>
<dbReference type="Proteomes" id="UP000297641">
    <property type="component" value="Unassembled WGS sequence"/>
</dbReference>
<accession>A0A7I0HQV6</accession>
<dbReference type="Proteomes" id="UP000297617">
    <property type="component" value="Unassembled WGS sequence"/>
</dbReference>
<dbReference type="Gene3D" id="3.90.660.10">
    <property type="match status" value="1"/>
</dbReference>
<protein>
    <submittedName>
        <fullName evidence="2">NAD(P)-binding Rossmann-like domain protein</fullName>
    </submittedName>
</protein>
<name>A0A7I0HQV6_9LEPT</name>
<reference evidence="3 4" key="2">
    <citation type="journal article" date="2019" name="PLoS Negl. Trop. Dis.">
        <title>Revisiting the worldwide diversity of Leptospira species in the environment.</title>
        <authorList>
            <person name="Vincent A.T."/>
            <person name="Schiettekatte O."/>
            <person name="Bourhy P."/>
            <person name="Veyrier F.J."/>
            <person name="Picardeau M."/>
        </authorList>
    </citation>
    <scope>NUCLEOTIDE SEQUENCE [LARGE SCALE GENOMIC DNA]</scope>
    <source>
        <strain evidence="2 4">201800273</strain>
        <strain evidence="3">201800295</strain>
    </source>
</reference>
<dbReference type="PANTHER" id="PTHR23357">
    <property type="entry name" value="RENALASE"/>
    <property type="match status" value="1"/>
</dbReference>
<evidence type="ECO:0000313" key="3">
    <source>
        <dbReference type="Proteomes" id="UP000297617"/>
    </source>
</evidence>
<evidence type="ECO:0000313" key="4">
    <source>
        <dbReference type="Proteomes" id="UP000297641"/>
    </source>
</evidence>
<reference evidence="1" key="1">
    <citation type="submission" date="2018-10" db="EMBL/GenBank/DDBJ databases">
        <authorList>
            <person name="Vincent A.T."/>
            <person name="Schiettekatte O."/>
            <person name="Bourhy P."/>
            <person name="Veyrier F.J."/>
            <person name="Picardeau M."/>
        </authorList>
    </citation>
    <scope>NUCLEOTIDE SEQUENCE</scope>
    <source>
        <strain evidence="1">201800295</strain>
    </source>
</reference>
<keyword evidence="3" id="KW-1185">Reference proteome</keyword>
<dbReference type="InterPro" id="IPR040174">
    <property type="entry name" value="RNLS"/>
</dbReference>
<dbReference type="EMBL" id="RQFT01000011">
    <property type="protein sequence ID" value="TGL04560.1"/>
    <property type="molecule type" value="Genomic_DNA"/>
</dbReference>
<sequence>MMKPEIRIFDKARKPGGRVSTKEIFDGEVRFDIGATMFRYKMDVQWSGKLSNYNLFEIWETNGVRIDTKPIYDEHHHYPVSGMESIAKSMLKDHPVHQSMTLKSIHETQNNIWNCEFYSNQDKRSEFMTSEQLILTLPIPQILDIFSNSQENPKFERWNQFLKPYNDYRKTLVCLCSWKNWTPNINSNGYKPNEKIPLSTLLKRGEDWEYMSWEHIKYPNPSLKGANLLVQFSAMFSETHFEYWMDTSKKPTPEYKEMLVDGLFEIWNSPPPDEIWNHRWKYAQAQMPLLGKEGALLLDSEEFLEWKNLCKETGIMILGDWLFGSKIERIIGGVHFLIHNQIL</sequence>